<dbReference type="AlphaFoldDB" id="A0AAD7HJW0"/>
<comment type="caution">
    <text evidence="2">The sequence shown here is derived from an EMBL/GenBank/DDBJ whole genome shotgun (WGS) entry which is preliminary data.</text>
</comment>
<accession>A0AAD7HJW0</accession>
<feature type="chain" id="PRO_5041964041" evidence="1">
    <location>
        <begin position="25"/>
        <end position="233"/>
    </location>
</feature>
<reference evidence="2" key="1">
    <citation type="submission" date="2023-03" db="EMBL/GenBank/DDBJ databases">
        <title>Massive genome expansion in bonnet fungi (Mycena s.s.) driven by repeated elements and novel gene families across ecological guilds.</title>
        <authorList>
            <consortium name="Lawrence Berkeley National Laboratory"/>
            <person name="Harder C.B."/>
            <person name="Miyauchi S."/>
            <person name="Viragh M."/>
            <person name="Kuo A."/>
            <person name="Thoen E."/>
            <person name="Andreopoulos B."/>
            <person name="Lu D."/>
            <person name="Skrede I."/>
            <person name="Drula E."/>
            <person name="Henrissat B."/>
            <person name="Morin E."/>
            <person name="Kohler A."/>
            <person name="Barry K."/>
            <person name="LaButti K."/>
            <person name="Morin E."/>
            <person name="Salamov A."/>
            <person name="Lipzen A."/>
            <person name="Mereny Z."/>
            <person name="Hegedus B."/>
            <person name="Baldrian P."/>
            <person name="Stursova M."/>
            <person name="Weitz H."/>
            <person name="Taylor A."/>
            <person name="Grigoriev I.V."/>
            <person name="Nagy L.G."/>
            <person name="Martin F."/>
            <person name="Kauserud H."/>
        </authorList>
    </citation>
    <scope>NUCLEOTIDE SEQUENCE</scope>
    <source>
        <strain evidence="2">CBHHK182m</strain>
    </source>
</reference>
<keyword evidence="3" id="KW-1185">Reference proteome</keyword>
<gene>
    <name evidence="2" type="ORF">B0H16DRAFT_1473378</name>
</gene>
<name>A0AAD7HJW0_9AGAR</name>
<feature type="signal peptide" evidence="1">
    <location>
        <begin position="1"/>
        <end position="24"/>
    </location>
</feature>
<evidence type="ECO:0000256" key="1">
    <source>
        <dbReference type="SAM" id="SignalP"/>
    </source>
</evidence>
<evidence type="ECO:0000313" key="2">
    <source>
        <dbReference type="EMBL" id="KAJ7722395.1"/>
    </source>
</evidence>
<dbReference type="Proteomes" id="UP001215598">
    <property type="component" value="Unassembled WGS sequence"/>
</dbReference>
<protein>
    <submittedName>
        <fullName evidence="2">Uncharacterized protein</fullName>
    </submittedName>
</protein>
<proteinExistence type="predicted"/>
<dbReference type="EMBL" id="JARKIB010000220">
    <property type="protein sequence ID" value="KAJ7722395.1"/>
    <property type="molecule type" value="Genomic_DNA"/>
</dbReference>
<evidence type="ECO:0000313" key="3">
    <source>
        <dbReference type="Proteomes" id="UP001215598"/>
    </source>
</evidence>
<keyword evidence="1" id="KW-0732">Signal</keyword>
<sequence>MQLFAPSFIALALAATFSASFTSAARTSKCSVERDYCGVHHDGVFYQYRPCCGALKCTAYDRLTSAKGVTDVMMELIFGFANTTTDIYPTVLPLHMTSHPSIISKPWHDGCYSRCVARRRHSTLDCCCSGTPCVLTVLWLELEYFQAQYQRDYITGSFCRKTWSLSVLLCSLVWQHPRSPSRSAGLKTGECESVVLTKLEPVFAPLKKSIGAHKTFFPLARRHNLCIFLLRFQ</sequence>
<organism evidence="2 3">
    <name type="scientific">Mycena metata</name>
    <dbReference type="NCBI Taxonomy" id="1033252"/>
    <lineage>
        <taxon>Eukaryota</taxon>
        <taxon>Fungi</taxon>
        <taxon>Dikarya</taxon>
        <taxon>Basidiomycota</taxon>
        <taxon>Agaricomycotina</taxon>
        <taxon>Agaricomycetes</taxon>
        <taxon>Agaricomycetidae</taxon>
        <taxon>Agaricales</taxon>
        <taxon>Marasmiineae</taxon>
        <taxon>Mycenaceae</taxon>
        <taxon>Mycena</taxon>
    </lineage>
</organism>